<dbReference type="EMBL" id="SNXE01000014">
    <property type="protein sequence ID" value="TDP04533.1"/>
    <property type="molecule type" value="Genomic_DNA"/>
</dbReference>
<feature type="domain" description="Ice-binding protein C-terminal" evidence="3">
    <location>
        <begin position="167"/>
        <end position="191"/>
    </location>
</feature>
<evidence type="ECO:0000256" key="1">
    <source>
        <dbReference type="SAM" id="Phobius"/>
    </source>
</evidence>
<dbReference type="AlphaFoldDB" id="A0A4V6PU13"/>
<keyword evidence="1" id="KW-0472">Membrane</keyword>
<keyword evidence="1" id="KW-0812">Transmembrane</keyword>
<evidence type="ECO:0000313" key="5">
    <source>
        <dbReference type="Proteomes" id="UP000295357"/>
    </source>
</evidence>
<reference evidence="4 5" key="1">
    <citation type="submission" date="2019-03" db="EMBL/GenBank/DDBJ databases">
        <title>Genomic Encyclopedia of Type Strains, Phase IV (KMG-IV): sequencing the most valuable type-strain genomes for metagenomic binning, comparative biology and taxonomic classification.</title>
        <authorList>
            <person name="Goeker M."/>
        </authorList>
    </citation>
    <scope>NUCLEOTIDE SEQUENCE [LARGE SCALE GENOMIC DNA]</scope>
    <source>
        <strain evidence="4 5">DSM 25082</strain>
    </source>
</reference>
<organism evidence="4 5">
    <name type="scientific">Roseateles asaccharophilus</name>
    <dbReference type="NCBI Taxonomy" id="582607"/>
    <lineage>
        <taxon>Bacteria</taxon>
        <taxon>Pseudomonadati</taxon>
        <taxon>Pseudomonadota</taxon>
        <taxon>Betaproteobacteria</taxon>
        <taxon>Burkholderiales</taxon>
        <taxon>Sphaerotilaceae</taxon>
        <taxon>Roseateles</taxon>
    </lineage>
</organism>
<gene>
    <name evidence="4" type="ORF">DFR39_11422</name>
</gene>
<evidence type="ECO:0000256" key="2">
    <source>
        <dbReference type="SAM" id="SignalP"/>
    </source>
</evidence>
<feature type="signal peptide" evidence="2">
    <location>
        <begin position="1"/>
        <end position="21"/>
    </location>
</feature>
<dbReference type="Proteomes" id="UP000295357">
    <property type="component" value="Unassembled WGS sequence"/>
</dbReference>
<dbReference type="RefSeq" id="WP_246030907.1">
    <property type="nucleotide sequence ID" value="NZ_JAUFPJ010000012.1"/>
</dbReference>
<sequence>MKFSKTLICAALLGLGAQAQAAQYLGATGTGVTVADLSSPGLLGFDLDFAQRSQVSLSFAIEAQDLAPGALSFNALVRNLSGLGFEGVSLRLDGARFALPAGSLATDGFQAVAQSGHGVDRLWAKFSEPGLTTEFYIGNPLASVGARDWTLDLSGQQVGDTFRITVAVPEPGTYALMLAGLAAVGFVARRRKPF</sequence>
<evidence type="ECO:0000313" key="4">
    <source>
        <dbReference type="EMBL" id="TDP04533.1"/>
    </source>
</evidence>
<feature type="transmembrane region" description="Helical" evidence="1">
    <location>
        <begin position="171"/>
        <end position="188"/>
    </location>
</feature>
<comment type="caution">
    <text evidence="4">The sequence shown here is derived from an EMBL/GenBank/DDBJ whole genome shotgun (WGS) entry which is preliminary data.</text>
</comment>
<protein>
    <submittedName>
        <fullName evidence="4">Putative secreted protein with PEP-CTERM sorting signal</fullName>
    </submittedName>
</protein>
<keyword evidence="1" id="KW-1133">Transmembrane helix</keyword>
<feature type="chain" id="PRO_5020556542" evidence="2">
    <location>
        <begin position="22"/>
        <end position="194"/>
    </location>
</feature>
<name>A0A4V6PU13_9BURK</name>
<dbReference type="Pfam" id="PF07589">
    <property type="entry name" value="PEP-CTERM"/>
    <property type="match status" value="1"/>
</dbReference>
<keyword evidence="2" id="KW-0732">Signal</keyword>
<dbReference type="InterPro" id="IPR013424">
    <property type="entry name" value="Ice-binding_C"/>
</dbReference>
<accession>A0A4V6PU13</accession>
<dbReference type="NCBIfam" id="TIGR02595">
    <property type="entry name" value="PEP_CTERM"/>
    <property type="match status" value="1"/>
</dbReference>
<evidence type="ECO:0000259" key="3">
    <source>
        <dbReference type="Pfam" id="PF07589"/>
    </source>
</evidence>
<keyword evidence="5" id="KW-1185">Reference proteome</keyword>
<proteinExistence type="predicted"/>